<dbReference type="EMBL" id="NXLQ01000009">
    <property type="protein sequence ID" value="RDU65918.1"/>
    <property type="molecule type" value="Genomic_DNA"/>
</dbReference>
<dbReference type="Gene3D" id="3.30.230.30">
    <property type="entry name" value="Impact, N-terminal domain"/>
    <property type="match status" value="1"/>
</dbReference>
<feature type="domain" description="Impact N-terminal" evidence="2">
    <location>
        <begin position="26"/>
        <end position="114"/>
    </location>
</feature>
<dbReference type="OrthoDB" id="9813771at2"/>
<comment type="similarity">
    <text evidence="1">Belongs to the IMPACT family.</text>
</comment>
<proteinExistence type="inferred from homology"/>
<evidence type="ECO:0000313" key="4">
    <source>
        <dbReference type="Proteomes" id="UP000256379"/>
    </source>
</evidence>
<dbReference type="AlphaFoldDB" id="A0A3D8IL50"/>
<dbReference type="InterPro" id="IPR001498">
    <property type="entry name" value="Impact_N"/>
</dbReference>
<dbReference type="Pfam" id="PF01205">
    <property type="entry name" value="Impact_N"/>
    <property type="match status" value="1"/>
</dbReference>
<dbReference type="GO" id="GO:0006446">
    <property type="term" value="P:regulation of translational initiation"/>
    <property type="evidence" value="ECO:0007669"/>
    <property type="project" value="TreeGrafter"/>
</dbReference>
<dbReference type="PANTHER" id="PTHR16301:SF20">
    <property type="entry name" value="IMPACT FAMILY MEMBER YIGZ"/>
    <property type="match status" value="1"/>
</dbReference>
<accession>A0A3D8IL50</accession>
<reference evidence="3 4" key="1">
    <citation type="submission" date="2018-04" db="EMBL/GenBank/DDBJ databases">
        <title>Novel Campyloabacter and Helicobacter Species and Strains.</title>
        <authorList>
            <person name="Mannion A.J."/>
            <person name="Shen Z."/>
            <person name="Fox J.G."/>
        </authorList>
    </citation>
    <scope>NUCLEOTIDE SEQUENCE [LARGE SCALE GENOMIC DNA]</scope>
    <source>
        <strain evidence="3 4">MIT 17-337</strain>
    </source>
</reference>
<sequence length="186" mass="21279">MDSCLSHVCENTENSDITNFFKQRKDSILRVLRDEHKKACHFVEAFRILNQHGHIIEGSSDDGEPKGSSGVPMLEVLRGKEMVNILCICVRYFGGTKLGVGGLVRAYSQAILNACCKANEKNIIIEYKQLTTIIIQEKASRYNLIVYLAQQYHIEITHREFIQENMSLILLGEKEQLERLYSELTK</sequence>
<dbReference type="InterPro" id="IPR020568">
    <property type="entry name" value="Ribosomal_Su5_D2-typ_SF"/>
</dbReference>
<protein>
    <recommendedName>
        <fullName evidence="2">Impact N-terminal domain-containing protein</fullName>
    </recommendedName>
</protein>
<evidence type="ECO:0000256" key="1">
    <source>
        <dbReference type="ARBA" id="ARBA00007665"/>
    </source>
</evidence>
<dbReference type="InterPro" id="IPR023582">
    <property type="entry name" value="Impact"/>
</dbReference>
<organism evidence="3 4">
    <name type="scientific">Helicobacter didelphidarum</name>
    <dbReference type="NCBI Taxonomy" id="2040648"/>
    <lineage>
        <taxon>Bacteria</taxon>
        <taxon>Pseudomonadati</taxon>
        <taxon>Campylobacterota</taxon>
        <taxon>Epsilonproteobacteria</taxon>
        <taxon>Campylobacterales</taxon>
        <taxon>Helicobacteraceae</taxon>
        <taxon>Helicobacter</taxon>
    </lineage>
</organism>
<dbReference type="PANTHER" id="PTHR16301">
    <property type="entry name" value="IMPACT-RELATED"/>
    <property type="match status" value="1"/>
</dbReference>
<dbReference type="Proteomes" id="UP000256379">
    <property type="component" value="Unassembled WGS sequence"/>
</dbReference>
<name>A0A3D8IL50_9HELI</name>
<dbReference type="GO" id="GO:0005737">
    <property type="term" value="C:cytoplasm"/>
    <property type="evidence" value="ECO:0007669"/>
    <property type="project" value="TreeGrafter"/>
</dbReference>
<evidence type="ECO:0000259" key="2">
    <source>
        <dbReference type="Pfam" id="PF01205"/>
    </source>
</evidence>
<keyword evidence="4" id="KW-1185">Reference proteome</keyword>
<evidence type="ECO:0000313" key="3">
    <source>
        <dbReference type="EMBL" id="RDU65918.1"/>
    </source>
</evidence>
<gene>
    <name evidence="3" type="ORF">CQA53_05485</name>
</gene>
<dbReference type="InterPro" id="IPR036956">
    <property type="entry name" value="Impact_N_sf"/>
</dbReference>
<dbReference type="SUPFAM" id="SSF54211">
    <property type="entry name" value="Ribosomal protein S5 domain 2-like"/>
    <property type="match status" value="1"/>
</dbReference>
<comment type="caution">
    <text evidence="3">The sequence shown here is derived from an EMBL/GenBank/DDBJ whole genome shotgun (WGS) entry which is preliminary data.</text>
</comment>